<keyword evidence="1" id="KW-0175">Coiled coil</keyword>
<name>A0AA37KKN5_9BACT</name>
<dbReference type="PANTHER" id="PTHR30441:SF8">
    <property type="entry name" value="DUF748 DOMAIN-CONTAINING PROTEIN"/>
    <property type="match status" value="1"/>
</dbReference>
<evidence type="ECO:0000313" key="4">
    <source>
        <dbReference type="Proteomes" id="UP001055105"/>
    </source>
</evidence>
<dbReference type="AlphaFoldDB" id="A0AA37KKN5"/>
<evidence type="ECO:0000256" key="1">
    <source>
        <dbReference type="SAM" id="Coils"/>
    </source>
</evidence>
<sequence>MKKFVKIAAIVVAVVLVIALVAPMVLRGKIAEIVKREANAMLDARLDFEKLDISLLRHFPRASLDLKGLTLVGEEPFAGDTIVAAQRISVVVNVMSLFGDEGFEVTKIILSEPALHAHKLADGRVNWDVMKASEEAQGEEETPADAEPSSFRLSVRDFRISDAAIRYEDDSTGMRFSTAPLSLRLRGDMSADQTDLDLRLTAKGMRLVSGGIPMLSGAEAELDAVIAADLANSRFTFSQNKLRLNAIEVGLDGWVELKDDAVAMDVTAGCDKVQFKDVLSLVPAFYTRDFRNLAAGGELSMALWARGEMRGAALPAFELRTEVRNGSFQYSSLPKAVDGINIDVRIANPGGVADKTEIDLSKFTLRMAGNSLSASAYATNLVSDPTFRAAVDGRVDLGAVKEVYPLEKGMELSGLITADVKVSGRMSDIEKSRYERIGASGTFVVERLGLTMPELPAVHIRRAAATITPAAMTLGELGLTIGRSDLAANGQLSGYIGYLLRGDMLSGRLYVKSDLLDLNEMMNVMPDSAPEETPETSSAGTSAEPVQALEVPRNLNLSLNTELQKVLFQKMTVSGISGEMRVAGGALSLERLRMQLFGGSATASGSYSTAADPQRPALKLSLGLSGASFSKTFDELEMVQKLVPLFAKTGGDYSLSLDMTTALDPKMEPDLQSLSATGEIKSANIHIQNLEAFDALAKALDNDKLRKIEAKDVAVRFSIRDGRVTTQPFDLKMGDIKINMSGSTGLDQTIDYTAKVALPAGSAGGILESVNVGIGGTFTSPKITLGVKEAAEQAVKNVIDQQIQKLTGSESLGEEIQKQADNLRKEAKRAGDKLVEAAEAQRTKLVDGAKEKGALAKLAAEKAGDKLVEEAKKQAGKLSAEAEKQIEKLTAKQE</sequence>
<dbReference type="RefSeq" id="WP_244076075.1">
    <property type="nucleotide sequence ID" value="NZ_AP025581.1"/>
</dbReference>
<feature type="coiled-coil region" evidence="1">
    <location>
        <begin position="813"/>
        <end position="840"/>
    </location>
</feature>
<feature type="region of interest" description="Disordered" evidence="2">
    <location>
        <begin position="525"/>
        <end position="545"/>
    </location>
</feature>
<accession>A0AA37KKN5</accession>
<organism evidence="3 4">
    <name type="scientific">Alistipes finegoldii</name>
    <dbReference type="NCBI Taxonomy" id="214856"/>
    <lineage>
        <taxon>Bacteria</taxon>
        <taxon>Pseudomonadati</taxon>
        <taxon>Bacteroidota</taxon>
        <taxon>Bacteroidia</taxon>
        <taxon>Bacteroidales</taxon>
        <taxon>Rikenellaceae</taxon>
        <taxon>Alistipes</taxon>
    </lineage>
</organism>
<dbReference type="InterPro" id="IPR008023">
    <property type="entry name" value="DUF748"/>
</dbReference>
<dbReference type="GO" id="GO:0090313">
    <property type="term" value="P:regulation of protein targeting to membrane"/>
    <property type="evidence" value="ECO:0007669"/>
    <property type="project" value="TreeGrafter"/>
</dbReference>
<reference evidence="3" key="1">
    <citation type="submission" date="2022-01" db="EMBL/GenBank/DDBJ databases">
        <title>Novel bile acid biosynthetic pathways are enriched in the microbiome of centenarians.</title>
        <authorList>
            <person name="Sato Y."/>
            <person name="Atarashi K."/>
            <person name="Plichta R.D."/>
            <person name="Arai Y."/>
            <person name="Sasajima S."/>
            <person name="Kearney M.S."/>
            <person name="Suda W."/>
            <person name="Takeshita K."/>
            <person name="Sasaki T."/>
            <person name="Okamoto S."/>
            <person name="Skelly N.A."/>
            <person name="Okamura Y."/>
            <person name="Vlamakis H."/>
            <person name="Li Y."/>
            <person name="Tanoue T."/>
            <person name="Takei H."/>
            <person name="Nittono H."/>
            <person name="Narushima S."/>
            <person name="Irie J."/>
            <person name="Itoh H."/>
            <person name="Moriya K."/>
            <person name="Sugiura Y."/>
            <person name="Suematsu M."/>
            <person name="Moritoki N."/>
            <person name="Shibata S."/>
            <person name="Littman R.D."/>
            <person name="Fischbach A.M."/>
            <person name="Uwamino Y."/>
            <person name="Inoue T."/>
            <person name="Honda A."/>
            <person name="Hattori M."/>
            <person name="Murai T."/>
            <person name="Xavier J.R."/>
            <person name="Hirose N."/>
            <person name="Honda K."/>
        </authorList>
    </citation>
    <scope>NUCLEOTIDE SEQUENCE</scope>
    <source>
        <strain evidence="3">CE91-St16</strain>
    </source>
</reference>
<dbReference type="EMBL" id="BQOL01000001">
    <property type="protein sequence ID" value="GKI17687.1"/>
    <property type="molecule type" value="Genomic_DNA"/>
</dbReference>
<dbReference type="PANTHER" id="PTHR30441">
    <property type="entry name" value="DUF748 DOMAIN-CONTAINING PROTEIN"/>
    <property type="match status" value="1"/>
</dbReference>
<evidence type="ECO:0000256" key="2">
    <source>
        <dbReference type="SAM" id="MobiDB-lite"/>
    </source>
</evidence>
<evidence type="ECO:0000313" key="3">
    <source>
        <dbReference type="EMBL" id="GKI17687.1"/>
    </source>
</evidence>
<proteinExistence type="predicted"/>
<gene>
    <name evidence="3" type="ORF">CE91St16_05950</name>
</gene>
<comment type="caution">
    <text evidence="3">The sequence shown here is derived from an EMBL/GenBank/DDBJ whole genome shotgun (WGS) entry which is preliminary data.</text>
</comment>
<protein>
    <submittedName>
        <fullName evidence="3">Membrane protein</fullName>
    </submittedName>
</protein>
<dbReference type="Proteomes" id="UP001055105">
    <property type="component" value="Unassembled WGS sequence"/>
</dbReference>
<dbReference type="GO" id="GO:0005886">
    <property type="term" value="C:plasma membrane"/>
    <property type="evidence" value="ECO:0007669"/>
    <property type="project" value="TreeGrafter"/>
</dbReference>
<dbReference type="Pfam" id="PF05359">
    <property type="entry name" value="DUF748"/>
    <property type="match status" value="1"/>
</dbReference>
<dbReference type="InterPro" id="IPR052894">
    <property type="entry name" value="AsmA-related"/>
</dbReference>